<keyword evidence="3" id="KW-0762">Sugar transport</keyword>
<dbReference type="EMBL" id="BMIV01000010">
    <property type="protein sequence ID" value="GGF73504.1"/>
    <property type="molecule type" value="Genomic_DNA"/>
</dbReference>
<dbReference type="PROSITE" id="PS50893">
    <property type="entry name" value="ABC_TRANSPORTER_2"/>
    <property type="match status" value="2"/>
</dbReference>
<dbReference type="RefSeq" id="WP_188715729.1">
    <property type="nucleotide sequence ID" value="NZ_BMIV01000010.1"/>
</dbReference>
<evidence type="ECO:0000256" key="8">
    <source>
        <dbReference type="ARBA" id="ARBA00023136"/>
    </source>
</evidence>
<keyword evidence="7" id="KW-1278">Translocase</keyword>
<keyword evidence="1" id="KW-0813">Transport</keyword>
<keyword evidence="6 10" id="KW-0067">ATP-binding</keyword>
<feature type="domain" description="ABC transporter" evidence="9">
    <location>
        <begin position="10"/>
        <end position="246"/>
    </location>
</feature>
<keyword evidence="8" id="KW-0472">Membrane</keyword>
<evidence type="ECO:0000256" key="3">
    <source>
        <dbReference type="ARBA" id="ARBA00022597"/>
    </source>
</evidence>
<dbReference type="Pfam" id="PF00005">
    <property type="entry name" value="ABC_tran"/>
    <property type="match status" value="2"/>
</dbReference>
<accession>A0ABQ1VLP3</accession>
<evidence type="ECO:0000313" key="11">
    <source>
        <dbReference type="Proteomes" id="UP000640509"/>
    </source>
</evidence>
<dbReference type="SMART" id="SM00382">
    <property type="entry name" value="AAA"/>
    <property type="match status" value="2"/>
</dbReference>
<dbReference type="InterPro" id="IPR027417">
    <property type="entry name" value="P-loop_NTPase"/>
</dbReference>
<dbReference type="CDD" id="cd03216">
    <property type="entry name" value="ABC_Carb_Monos_I"/>
    <property type="match status" value="1"/>
</dbReference>
<keyword evidence="5" id="KW-0547">Nucleotide-binding</keyword>
<comment type="caution">
    <text evidence="10">The sequence shown here is derived from an EMBL/GenBank/DDBJ whole genome shotgun (WGS) entry which is preliminary data.</text>
</comment>
<dbReference type="InterPro" id="IPR003593">
    <property type="entry name" value="AAA+_ATPase"/>
</dbReference>
<proteinExistence type="predicted"/>
<evidence type="ECO:0000259" key="9">
    <source>
        <dbReference type="PROSITE" id="PS50893"/>
    </source>
</evidence>
<dbReference type="InterPro" id="IPR017871">
    <property type="entry name" value="ABC_transporter-like_CS"/>
</dbReference>
<dbReference type="CDD" id="cd03215">
    <property type="entry name" value="ABC_Carb_Monos_II"/>
    <property type="match status" value="1"/>
</dbReference>
<dbReference type="PANTHER" id="PTHR43790:SF3">
    <property type="entry name" value="D-ALLOSE IMPORT ATP-BINDING PROTEIN ALSA-RELATED"/>
    <property type="match status" value="1"/>
</dbReference>
<reference evidence="11" key="1">
    <citation type="journal article" date="2019" name="Int. J. Syst. Evol. Microbiol.">
        <title>The Global Catalogue of Microorganisms (GCM) 10K type strain sequencing project: providing services to taxonomists for standard genome sequencing and annotation.</title>
        <authorList>
            <consortium name="The Broad Institute Genomics Platform"/>
            <consortium name="The Broad Institute Genome Sequencing Center for Infectious Disease"/>
            <person name="Wu L."/>
            <person name="Ma J."/>
        </authorList>
    </citation>
    <scope>NUCLEOTIDE SEQUENCE [LARGE SCALE GENOMIC DNA]</scope>
    <source>
        <strain evidence="11">CGMCC 1.15419</strain>
    </source>
</reference>
<dbReference type="PANTHER" id="PTHR43790">
    <property type="entry name" value="CARBOHYDRATE TRANSPORT ATP-BINDING PROTEIN MG119-RELATED"/>
    <property type="match status" value="1"/>
</dbReference>
<evidence type="ECO:0000256" key="5">
    <source>
        <dbReference type="ARBA" id="ARBA00022741"/>
    </source>
</evidence>
<evidence type="ECO:0000256" key="7">
    <source>
        <dbReference type="ARBA" id="ARBA00022967"/>
    </source>
</evidence>
<evidence type="ECO:0000256" key="6">
    <source>
        <dbReference type="ARBA" id="ARBA00022840"/>
    </source>
</evidence>
<sequence length="497" mass="53615">MTPRIDEPLLRAVGFRKSFSGVPALRDGQFTLMPGSVHALCGGNGAGKSTFLKILMGIHHRDAGTLLRNGREVSFDNPSQALANGISIIEQELSPVPAMTVAENIYLGREPVGFLGRIRFAEMNRKAQTLLDSFHFGIRADSLMMDLTVAQTQLVEIAKALSYDAEVIIMDEPTSALGEAEADQLFAAVATLKARGKGVIYVSHRLSEIFSICDSYTVFRDGAFIETGSLADITKDHLIQLVVGRPLTEEFVKENTPAPAPVLSVRGLAADHGVRDVTFDLKRGEILALYGLMGSGRSEIFDRLFGLSRQTEGRIEIDGAPVTIHSPQDAIRAGLAYVTEDRKGSGLVLTSDVRSNLCLATLGRLSAGPVMNARAERGAAQRMIDDLKIKTASDRLNVSNLSGGNQQKVVLGKWFLTEPRILLLDEPTRGVDVGAKREIYRVMSDFARAGGSVIMISSETDEVLGMADRVVVMRDGGVAGQLERAELSAEGLLHLAA</sequence>
<keyword evidence="4" id="KW-0677">Repeat</keyword>
<dbReference type="Proteomes" id="UP000640509">
    <property type="component" value="Unassembled WGS sequence"/>
</dbReference>
<keyword evidence="11" id="KW-1185">Reference proteome</keyword>
<evidence type="ECO:0000256" key="1">
    <source>
        <dbReference type="ARBA" id="ARBA00022448"/>
    </source>
</evidence>
<dbReference type="InterPro" id="IPR050107">
    <property type="entry name" value="ABC_carbohydrate_import_ATPase"/>
</dbReference>
<name>A0ABQ1VLP3_9RHOB</name>
<organism evidence="10 11">
    <name type="scientific">Paracoccus acridae</name>
    <dbReference type="NCBI Taxonomy" id="1795310"/>
    <lineage>
        <taxon>Bacteria</taxon>
        <taxon>Pseudomonadati</taxon>
        <taxon>Pseudomonadota</taxon>
        <taxon>Alphaproteobacteria</taxon>
        <taxon>Rhodobacterales</taxon>
        <taxon>Paracoccaceae</taxon>
        <taxon>Paracoccus</taxon>
    </lineage>
</organism>
<dbReference type="PROSITE" id="PS00211">
    <property type="entry name" value="ABC_TRANSPORTER_1"/>
    <property type="match status" value="1"/>
</dbReference>
<dbReference type="InterPro" id="IPR003439">
    <property type="entry name" value="ABC_transporter-like_ATP-bd"/>
</dbReference>
<dbReference type="GO" id="GO:0005524">
    <property type="term" value="F:ATP binding"/>
    <property type="evidence" value="ECO:0007669"/>
    <property type="project" value="UniProtKB-KW"/>
</dbReference>
<dbReference type="Gene3D" id="3.40.50.300">
    <property type="entry name" value="P-loop containing nucleotide triphosphate hydrolases"/>
    <property type="match status" value="2"/>
</dbReference>
<evidence type="ECO:0000313" key="10">
    <source>
        <dbReference type="EMBL" id="GGF73504.1"/>
    </source>
</evidence>
<evidence type="ECO:0000256" key="2">
    <source>
        <dbReference type="ARBA" id="ARBA00022475"/>
    </source>
</evidence>
<dbReference type="SUPFAM" id="SSF52540">
    <property type="entry name" value="P-loop containing nucleoside triphosphate hydrolases"/>
    <property type="match status" value="2"/>
</dbReference>
<evidence type="ECO:0000256" key="4">
    <source>
        <dbReference type="ARBA" id="ARBA00022737"/>
    </source>
</evidence>
<feature type="domain" description="ABC transporter" evidence="9">
    <location>
        <begin position="252"/>
        <end position="495"/>
    </location>
</feature>
<keyword evidence="2" id="KW-1003">Cell membrane</keyword>
<protein>
    <submittedName>
        <fullName evidence="10">Ribose ABC transporter ATP-binding protein</fullName>
    </submittedName>
</protein>
<gene>
    <name evidence="10" type="ORF">GCM10011402_27580</name>
</gene>